<organism evidence="3 4">
    <name type="scientific">Streptomyces achromogenes</name>
    <dbReference type="NCBI Taxonomy" id="67255"/>
    <lineage>
        <taxon>Bacteria</taxon>
        <taxon>Bacillati</taxon>
        <taxon>Actinomycetota</taxon>
        <taxon>Actinomycetes</taxon>
        <taxon>Kitasatosporales</taxon>
        <taxon>Streptomycetaceae</taxon>
        <taxon>Streptomyces</taxon>
    </lineage>
</organism>
<feature type="region of interest" description="Disordered" evidence="1">
    <location>
        <begin position="148"/>
        <end position="338"/>
    </location>
</feature>
<dbReference type="GeneID" id="97283419"/>
<keyword evidence="2" id="KW-0812">Transmembrane</keyword>
<dbReference type="EMBL" id="CP108164">
    <property type="protein sequence ID" value="WTQ83052.1"/>
    <property type="molecule type" value="Genomic_DNA"/>
</dbReference>
<reference evidence="3 4" key="1">
    <citation type="submission" date="2022-10" db="EMBL/GenBank/DDBJ databases">
        <title>The complete genomes of actinobacterial strains from the NBC collection.</title>
        <authorList>
            <person name="Joergensen T.S."/>
            <person name="Alvarez Arevalo M."/>
            <person name="Sterndorff E.B."/>
            <person name="Faurdal D."/>
            <person name="Vuksanovic O."/>
            <person name="Mourched A.-S."/>
            <person name="Charusanti P."/>
            <person name="Shaw S."/>
            <person name="Blin K."/>
            <person name="Weber T."/>
        </authorList>
    </citation>
    <scope>NUCLEOTIDE SEQUENCE [LARGE SCALE GENOMIC DNA]</scope>
    <source>
        <strain evidence="3 4">NBC_00156</strain>
    </source>
</reference>
<dbReference type="RefSeq" id="WP_405449523.1">
    <property type="nucleotide sequence ID" value="NZ_CP108164.1"/>
</dbReference>
<evidence type="ECO:0000313" key="3">
    <source>
        <dbReference type="EMBL" id="WTQ83052.1"/>
    </source>
</evidence>
<evidence type="ECO:0000313" key="4">
    <source>
        <dbReference type="Proteomes" id="UP001622557"/>
    </source>
</evidence>
<keyword evidence="2" id="KW-0472">Membrane</keyword>
<dbReference type="CDD" id="cd00093">
    <property type="entry name" value="HTH_XRE"/>
    <property type="match status" value="1"/>
</dbReference>
<dbReference type="Pfam" id="PF13560">
    <property type="entry name" value="HTH_31"/>
    <property type="match status" value="1"/>
</dbReference>
<evidence type="ECO:0000256" key="1">
    <source>
        <dbReference type="SAM" id="MobiDB-lite"/>
    </source>
</evidence>
<sequence length="502" mass="48773">MPRWKALPDDLDPQIREFTDELRQLVDRSGLGIAALADRTGYGATSWERYLGGRLLAPKGAVIALAEVTGTPPGPLTTLWELAERSWSRAELRDGSTLQALRIAEGESDRKSTGEAVGPSLGKGVGQAAGTGVGQAVGKGVGVSAGQGVGKGLGKGSGKGSGKGGAGSSGPGWVTPAIPAQPSARDAATGVRDGAADGPGNGSGGRTAGGEAGTATRDGSGSGSDAVSGSGSGAAAGGAGAPVKNSWGVAGYRGPSQASARPGARPPGRPNTTAATTPAITPPGFLGGLAGLDATRPLGTPPAGTPSLGTPPAGTSSAGAVPGPARTPKGRPAPGERWSARRQQVVMFFAGLVGVLALIGGVFYVTHRGGDGTAAGAGSPSPSASAPATPPPGVKCAGSACTGKDAEAMGCGGDQVSTAKTATVGTTTLEVRYSKVCGTVWGRITSGAPGDTVRVTAGKERQTGDITAAGDTIGYTPMVAVRNPAQARACATLASGQTGCTE</sequence>
<feature type="compositionally biased region" description="Low complexity" evidence="1">
    <location>
        <begin position="374"/>
        <end position="387"/>
    </location>
</feature>
<feature type="transmembrane region" description="Helical" evidence="2">
    <location>
        <begin position="345"/>
        <end position="365"/>
    </location>
</feature>
<feature type="region of interest" description="Disordered" evidence="1">
    <location>
        <begin position="104"/>
        <end position="123"/>
    </location>
</feature>
<feature type="compositionally biased region" description="Gly residues" evidence="1">
    <location>
        <begin position="197"/>
        <end position="212"/>
    </location>
</feature>
<feature type="compositionally biased region" description="Gly residues" evidence="1">
    <location>
        <begin position="148"/>
        <end position="170"/>
    </location>
</feature>
<proteinExistence type="predicted"/>
<dbReference type="Pfam" id="PF10901">
    <property type="entry name" value="DUF2690"/>
    <property type="match status" value="1"/>
</dbReference>
<keyword evidence="4" id="KW-1185">Reference proteome</keyword>
<accession>A0ABZ1KT05</accession>
<keyword evidence="2" id="KW-1133">Transmembrane helix</keyword>
<name>A0ABZ1KT05_STRAH</name>
<feature type="region of interest" description="Disordered" evidence="1">
    <location>
        <begin position="373"/>
        <end position="392"/>
    </location>
</feature>
<evidence type="ECO:0000256" key="2">
    <source>
        <dbReference type="SAM" id="Phobius"/>
    </source>
</evidence>
<feature type="compositionally biased region" description="Basic and acidic residues" evidence="1">
    <location>
        <begin position="104"/>
        <end position="113"/>
    </location>
</feature>
<dbReference type="InterPro" id="IPR021224">
    <property type="entry name" value="DUF2690"/>
</dbReference>
<feature type="compositionally biased region" description="Low complexity" evidence="1">
    <location>
        <begin position="270"/>
        <end position="284"/>
    </location>
</feature>
<dbReference type="Proteomes" id="UP001622557">
    <property type="component" value="Chromosome"/>
</dbReference>
<gene>
    <name evidence="3" type="ORF">OG350_23325</name>
</gene>
<protein>
    <submittedName>
        <fullName evidence="3">DUF2690 domain-containing protein</fullName>
    </submittedName>
</protein>
<dbReference type="InterPro" id="IPR001387">
    <property type="entry name" value="Cro/C1-type_HTH"/>
</dbReference>
<feature type="compositionally biased region" description="Gly residues" evidence="1">
    <location>
        <begin position="230"/>
        <end position="240"/>
    </location>
</feature>
<feature type="compositionally biased region" description="Low complexity" evidence="1">
    <location>
        <begin position="213"/>
        <end position="229"/>
    </location>
</feature>